<dbReference type="NCBIfam" id="TIGR02937">
    <property type="entry name" value="sigma70-ECF"/>
    <property type="match status" value="1"/>
</dbReference>
<comment type="similarity">
    <text evidence="1">Belongs to the sigma-70 factor family. ECF subfamily.</text>
</comment>
<accession>A0ABV2ARB8</accession>
<dbReference type="Proteomes" id="UP001439008">
    <property type="component" value="Unassembled WGS sequence"/>
</dbReference>
<sequence>MEKYQIDAIRSEKRKLMHRLIKQSKNAADAEDIYQNAMLKICRFAGKKEFASKDHFRAWMFHIVVNEAINFFKYKQRKWGSIDTNVDVDIECGKRLSIESIDEETLLQILTETSDTLPPGRKEVFYMTYIQNLSEEEIANRMCIAQSTVRTRNWESRKKFKENIKKVSWLG</sequence>
<dbReference type="Gene3D" id="1.10.10.10">
    <property type="entry name" value="Winged helix-like DNA-binding domain superfamily/Winged helix DNA-binding domain"/>
    <property type="match status" value="1"/>
</dbReference>
<feature type="domain" description="RNA polymerase sigma-70 region 2" evidence="6">
    <location>
        <begin position="10"/>
        <end position="77"/>
    </location>
</feature>
<evidence type="ECO:0008006" key="10">
    <source>
        <dbReference type="Google" id="ProtNLM"/>
    </source>
</evidence>
<dbReference type="CDD" id="cd06171">
    <property type="entry name" value="Sigma70_r4"/>
    <property type="match status" value="1"/>
</dbReference>
<evidence type="ECO:0000256" key="5">
    <source>
        <dbReference type="ARBA" id="ARBA00023163"/>
    </source>
</evidence>
<evidence type="ECO:0000256" key="1">
    <source>
        <dbReference type="ARBA" id="ARBA00010641"/>
    </source>
</evidence>
<keyword evidence="9" id="KW-1185">Reference proteome</keyword>
<evidence type="ECO:0000313" key="9">
    <source>
        <dbReference type="Proteomes" id="UP001439008"/>
    </source>
</evidence>
<dbReference type="PANTHER" id="PTHR43133:SF8">
    <property type="entry name" value="RNA POLYMERASE SIGMA FACTOR HI_1459-RELATED"/>
    <property type="match status" value="1"/>
</dbReference>
<organism evidence="8 9">
    <name type="scientific">Bonamia ostreae</name>
    <dbReference type="NCBI Taxonomy" id="126728"/>
    <lineage>
        <taxon>Eukaryota</taxon>
        <taxon>Sar</taxon>
        <taxon>Rhizaria</taxon>
        <taxon>Endomyxa</taxon>
        <taxon>Ascetosporea</taxon>
        <taxon>Haplosporida</taxon>
        <taxon>Bonamia</taxon>
    </lineage>
</organism>
<keyword evidence="3" id="KW-0731">Sigma factor</keyword>
<evidence type="ECO:0000256" key="3">
    <source>
        <dbReference type="ARBA" id="ARBA00023082"/>
    </source>
</evidence>
<reference evidence="8 9" key="1">
    <citation type="journal article" date="2024" name="BMC Biol.">
        <title>Comparative genomics of Ascetosporea gives new insight into the evolutionary basis for animal parasitism in Rhizaria.</title>
        <authorList>
            <person name="Hiltunen Thoren M."/>
            <person name="Onut-Brannstrom I."/>
            <person name="Alfjorden A."/>
            <person name="Peckova H."/>
            <person name="Swords F."/>
            <person name="Hooper C."/>
            <person name="Holzer A.S."/>
            <person name="Bass D."/>
            <person name="Burki F."/>
        </authorList>
    </citation>
    <scope>NUCLEOTIDE SEQUENCE [LARGE SCALE GENOMIC DNA]</scope>
    <source>
        <strain evidence="8">20-A016</strain>
    </source>
</reference>
<gene>
    <name evidence="8" type="ORF">MHBO_003724</name>
</gene>
<dbReference type="SUPFAM" id="SSF88946">
    <property type="entry name" value="Sigma2 domain of RNA polymerase sigma factors"/>
    <property type="match status" value="1"/>
</dbReference>
<dbReference type="Pfam" id="PF04542">
    <property type="entry name" value="Sigma70_r2"/>
    <property type="match status" value="1"/>
</dbReference>
<dbReference type="InterPro" id="IPR013324">
    <property type="entry name" value="RNA_pol_sigma_r3/r4-like"/>
</dbReference>
<dbReference type="InterPro" id="IPR036388">
    <property type="entry name" value="WH-like_DNA-bd_sf"/>
</dbReference>
<evidence type="ECO:0000256" key="4">
    <source>
        <dbReference type="ARBA" id="ARBA00023125"/>
    </source>
</evidence>
<proteinExistence type="inferred from homology"/>
<dbReference type="PANTHER" id="PTHR43133">
    <property type="entry name" value="RNA POLYMERASE ECF-TYPE SIGMA FACTO"/>
    <property type="match status" value="1"/>
</dbReference>
<feature type="domain" description="RNA polymerase sigma factor 70 region 4 type 2" evidence="7">
    <location>
        <begin position="108"/>
        <end position="152"/>
    </location>
</feature>
<keyword evidence="5" id="KW-0804">Transcription</keyword>
<evidence type="ECO:0000259" key="6">
    <source>
        <dbReference type="Pfam" id="PF04542"/>
    </source>
</evidence>
<dbReference type="InterPro" id="IPR014284">
    <property type="entry name" value="RNA_pol_sigma-70_dom"/>
</dbReference>
<dbReference type="InterPro" id="IPR007627">
    <property type="entry name" value="RNA_pol_sigma70_r2"/>
</dbReference>
<evidence type="ECO:0000256" key="2">
    <source>
        <dbReference type="ARBA" id="ARBA00023015"/>
    </source>
</evidence>
<name>A0ABV2ARB8_9EUKA</name>
<dbReference type="InterPro" id="IPR013249">
    <property type="entry name" value="RNA_pol_sigma70_r4_t2"/>
</dbReference>
<dbReference type="EMBL" id="JBDODL010002399">
    <property type="protein sequence ID" value="MES1922213.1"/>
    <property type="molecule type" value="Genomic_DNA"/>
</dbReference>
<dbReference type="InterPro" id="IPR013325">
    <property type="entry name" value="RNA_pol_sigma_r2"/>
</dbReference>
<keyword evidence="2" id="KW-0805">Transcription regulation</keyword>
<evidence type="ECO:0000313" key="8">
    <source>
        <dbReference type="EMBL" id="MES1922213.1"/>
    </source>
</evidence>
<dbReference type="Gene3D" id="1.10.1740.10">
    <property type="match status" value="1"/>
</dbReference>
<keyword evidence="4" id="KW-0238">DNA-binding</keyword>
<dbReference type="SUPFAM" id="SSF88659">
    <property type="entry name" value="Sigma3 and sigma4 domains of RNA polymerase sigma factors"/>
    <property type="match status" value="1"/>
</dbReference>
<dbReference type="Pfam" id="PF08281">
    <property type="entry name" value="Sigma70_r4_2"/>
    <property type="match status" value="1"/>
</dbReference>
<protein>
    <recommendedName>
        <fullName evidence="10">RNA polymerase sigma factor</fullName>
    </recommendedName>
</protein>
<evidence type="ECO:0000259" key="7">
    <source>
        <dbReference type="Pfam" id="PF08281"/>
    </source>
</evidence>
<comment type="caution">
    <text evidence="8">The sequence shown here is derived from an EMBL/GenBank/DDBJ whole genome shotgun (WGS) entry which is preliminary data.</text>
</comment>
<dbReference type="InterPro" id="IPR039425">
    <property type="entry name" value="RNA_pol_sigma-70-like"/>
</dbReference>